<keyword evidence="12" id="KW-1185">Reference proteome</keyword>
<evidence type="ECO:0000256" key="7">
    <source>
        <dbReference type="ARBA" id="ARBA00023180"/>
    </source>
</evidence>
<proteinExistence type="predicted"/>
<dbReference type="OrthoDB" id="6370831at2759"/>
<dbReference type="SUPFAM" id="SSF48726">
    <property type="entry name" value="Immunoglobulin"/>
    <property type="match status" value="2"/>
</dbReference>
<dbReference type="RefSeq" id="XP_026209379.1">
    <property type="nucleotide sequence ID" value="XM_026353594.1"/>
</dbReference>
<keyword evidence="5 8" id="KW-0472">Membrane</keyword>
<dbReference type="STRING" id="64144.ENSATEP00000026107"/>
<sequence length="347" mass="37837">MGPLCIFLLLLSEICQLPAVVKTSGVIQDSGIVTAEVGQNVTLQCSCKNDAVTFLSWYQQSLGKKPNIISTRMKHSSEADIYPAFKERFQVVTTRGHYSNDLEIRDLRLSDSATYYCGILEFNAIEFGQGAFLHVKKSMSNFQAAVHQPALVPHQPGDSVNLSCTVNAEPCAGEQNLFWLRHSASLPAIMHSSNEHCTSITNEKTHVKNCTSTLTIKSGRLPDASTYYCALASCGEIVFGKGTRMEITGSTSVLPLLVYILSVALAVSVIVFLALAFVMYKLKKMLCSVCKGSVSHLADAAASDASGRDADALHYAALSLNRNVKRHREVDNADTVCVYSKLKSRKE</sequence>
<feature type="chain" id="PRO_5018589146" description="Ig-like domain-containing protein" evidence="9">
    <location>
        <begin position="20"/>
        <end position="347"/>
    </location>
</feature>
<dbReference type="InterPro" id="IPR013106">
    <property type="entry name" value="Ig_V-set"/>
</dbReference>
<feature type="domain" description="Ig-like" evidence="10">
    <location>
        <begin position="157"/>
        <end position="248"/>
    </location>
</feature>
<dbReference type="InParanoid" id="A0A3Q1IVH0"/>
<evidence type="ECO:0000256" key="8">
    <source>
        <dbReference type="SAM" id="Phobius"/>
    </source>
</evidence>
<dbReference type="PROSITE" id="PS50835">
    <property type="entry name" value="IG_LIKE"/>
    <property type="match status" value="2"/>
</dbReference>
<dbReference type="Ensembl" id="ENSATET00000026526.3">
    <property type="protein sequence ID" value="ENSATEP00000026107.1"/>
    <property type="gene ID" value="ENSATEG00000018098.3"/>
</dbReference>
<evidence type="ECO:0000256" key="4">
    <source>
        <dbReference type="ARBA" id="ARBA00022859"/>
    </source>
</evidence>
<dbReference type="PANTHER" id="PTHR19433">
    <property type="entry name" value="T-CELL RECEPTOR ALPHA CHAIN V REGION-RELATED"/>
    <property type="match status" value="1"/>
</dbReference>
<reference evidence="11" key="2">
    <citation type="submission" date="2025-08" db="UniProtKB">
        <authorList>
            <consortium name="Ensembl"/>
        </authorList>
    </citation>
    <scope>IDENTIFICATION</scope>
</reference>
<dbReference type="InterPro" id="IPR013783">
    <property type="entry name" value="Ig-like_fold"/>
</dbReference>
<feature type="signal peptide" evidence="9">
    <location>
        <begin position="1"/>
        <end position="19"/>
    </location>
</feature>
<keyword evidence="4" id="KW-0391">Immunity</keyword>
<organism evidence="11 12">
    <name type="scientific">Anabas testudineus</name>
    <name type="common">Climbing perch</name>
    <name type="synonym">Anthias testudineus</name>
    <dbReference type="NCBI Taxonomy" id="64144"/>
    <lineage>
        <taxon>Eukaryota</taxon>
        <taxon>Metazoa</taxon>
        <taxon>Chordata</taxon>
        <taxon>Craniata</taxon>
        <taxon>Vertebrata</taxon>
        <taxon>Euteleostomi</taxon>
        <taxon>Actinopterygii</taxon>
        <taxon>Neopterygii</taxon>
        <taxon>Teleostei</taxon>
        <taxon>Neoteleostei</taxon>
        <taxon>Acanthomorphata</taxon>
        <taxon>Anabantaria</taxon>
        <taxon>Anabantiformes</taxon>
        <taxon>Anabantoidei</taxon>
        <taxon>Anabantidae</taxon>
        <taxon>Anabas</taxon>
    </lineage>
</organism>
<dbReference type="SMART" id="SM00406">
    <property type="entry name" value="IGv"/>
    <property type="match status" value="2"/>
</dbReference>
<dbReference type="GeneID" id="113157927"/>
<keyword evidence="8" id="KW-1133">Transmembrane helix</keyword>
<keyword evidence="6" id="KW-1015">Disulfide bond</keyword>
<keyword evidence="7" id="KW-0325">Glycoprotein</keyword>
<evidence type="ECO:0000256" key="6">
    <source>
        <dbReference type="ARBA" id="ARBA00023157"/>
    </source>
</evidence>
<evidence type="ECO:0000256" key="3">
    <source>
        <dbReference type="ARBA" id="ARBA00022729"/>
    </source>
</evidence>
<dbReference type="Gene3D" id="2.60.40.10">
    <property type="entry name" value="Immunoglobulins"/>
    <property type="match status" value="2"/>
</dbReference>
<name>A0A3Q1IVH0_ANATE</name>
<dbReference type="GO" id="GO:0005886">
    <property type="term" value="C:plasma membrane"/>
    <property type="evidence" value="ECO:0007669"/>
    <property type="project" value="UniProtKB-SubCell"/>
</dbReference>
<dbReference type="GeneTree" id="ENSGT00950000182968"/>
<dbReference type="InterPro" id="IPR036179">
    <property type="entry name" value="Ig-like_dom_sf"/>
</dbReference>
<dbReference type="PANTHER" id="PTHR19433:SF127">
    <property type="entry name" value="NITR9"/>
    <property type="match status" value="1"/>
</dbReference>
<dbReference type="InterPro" id="IPR052051">
    <property type="entry name" value="TCR_complex_component"/>
</dbReference>
<protein>
    <recommendedName>
        <fullName evidence="10">Ig-like domain-containing protein</fullName>
    </recommendedName>
</protein>
<keyword evidence="3 9" id="KW-0732">Signal</keyword>
<accession>A0A3Q1IVH0</accession>
<evidence type="ECO:0000259" key="10">
    <source>
        <dbReference type="PROSITE" id="PS50835"/>
    </source>
</evidence>
<dbReference type="SMART" id="SM00409">
    <property type="entry name" value="IG"/>
    <property type="match status" value="2"/>
</dbReference>
<dbReference type="GO" id="GO:0009617">
    <property type="term" value="P:response to bacterium"/>
    <property type="evidence" value="ECO:0007669"/>
    <property type="project" value="TreeGrafter"/>
</dbReference>
<evidence type="ECO:0000256" key="2">
    <source>
        <dbReference type="ARBA" id="ARBA00022475"/>
    </source>
</evidence>
<comment type="subcellular location">
    <subcellularLocation>
        <location evidence="1">Cell membrane</location>
    </subcellularLocation>
</comment>
<evidence type="ECO:0000256" key="9">
    <source>
        <dbReference type="SAM" id="SignalP"/>
    </source>
</evidence>
<evidence type="ECO:0000256" key="5">
    <source>
        <dbReference type="ARBA" id="ARBA00023136"/>
    </source>
</evidence>
<reference evidence="11" key="1">
    <citation type="submission" date="2021-04" db="EMBL/GenBank/DDBJ databases">
        <authorList>
            <consortium name="Wellcome Sanger Institute Data Sharing"/>
        </authorList>
    </citation>
    <scope>NUCLEOTIDE SEQUENCE [LARGE SCALE GENOMIC DNA]</scope>
</reference>
<reference evidence="11" key="3">
    <citation type="submission" date="2025-09" db="UniProtKB">
        <authorList>
            <consortium name="Ensembl"/>
        </authorList>
    </citation>
    <scope>IDENTIFICATION</scope>
</reference>
<dbReference type="InterPro" id="IPR003599">
    <property type="entry name" value="Ig_sub"/>
</dbReference>
<dbReference type="InterPro" id="IPR007110">
    <property type="entry name" value="Ig-like_dom"/>
</dbReference>
<keyword evidence="8" id="KW-0812">Transmembrane</keyword>
<feature type="transmembrane region" description="Helical" evidence="8">
    <location>
        <begin position="256"/>
        <end position="278"/>
    </location>
</feature>
<dbReference type="Proteomes" id="UP000265040">
    <property type="component" value="Chromosome 18"/>
</dbReference>
<feature type="domain" description="Ig-like" evidence="10">
    <location>
        <begin position="18"/>
        <end position="117"/>
    </location>
</feature>
<dbReference type="CDD" id="cd00099">
    <property type="entry name" value="IgV"/>
    <property type="match status" value="1"/>
</dbReference>
<dbReference type="Pfam" id="PF07686">
    <property type="entry name" value="V-set"/>
    <property type="match status" value="2"/>
</dbReference>
<dbReference type="GO" id="GO:0002376">
    <property type="term" value="P:immune system process"/>
    <property type="evidence" value="ECO:0007669"/>
    <property type="project" value="UniProtKB-KW"/>
</dbReference>
<evidence type="ECO:0000313" key="12">
    <source>
        <dbReference type="Proteomes" id="UP000265040"/>
    </source>
</evidence>
<evidence type="ECO:0000256" key="1">
    <source>
        <dbReference type="ARBA" id="ARBA00004236"/>
    </source>
</evidence>
<keyword evidence="2" id="KW-1003">Cell membrane</keyword>
<dbReference type="AlphaFoldDB" id="A0A3Q1IVH0"/>
<evidence type="ECO:0000313" key="11">
    <source>
        <dbReference type="Ensembl" id="ENSATEP00000026107.1"/>
    </source>
</evidence>